<gene>
    <name evidence="6" type="ORF">HHK36_032035</name>
</gene>
<organism evidence="6 7">
    <name type="scientific">Tetracentron sinense</name>
    <name type="common">Spur-leaf</name>
    <dbReference type="NCBI Taxonomy" id="13715"/>
    <lineage>
        <taxon>Eukaryota</taxon>
        <taxon>Viridiplantae</taxon>
        <taxon>Streptophyta</taxon>
        <taxon>Embryophyta</taxon>
        <taxon>Tracheophyta</taxon>
        <taxon>Spermatophyta</taxon>
        <taxon>Magnoliopsida</taxon>
        <taxon>Trochodendrales</taxon>
        <taxon>Trochodendraceae</taxon>
        <taxon>Tetracentron</taxon>
    </lineage>
</organism>
<dbReference type="Gene3D" id="1.20.1460.10">
    <property type="entry name" value="subunit c (vma5p) of the yeast v-atpase, domain 2"/>
    <property type="match status" value="1"/>
</dbReference>
<keyword evidence="4 5" id="KW-0406">Ion transport</keyword>
<evidence type="ECO:0000256" key="3">
    <source>
        <dbReference type="ARBA" id="ARBA00022781"/>
    </source>
</evidence>
<sequence length="156" mass="17686">MATRYWVVTLPVQTSASSLWSRLQEAISKHSFDTPLYRFNTPDLRVGTLDSLLSLSDDLSKSNSFVEGVSQKIRRQIEELERVSGVQNGALTVDGVPVDSYLTRFVWDEAKYPTMSPLRETVDSIHVQVAKIEDDLKVIVILHFSSFLNQILLERS</sequence>
<dbReference type="Pfam" id="PF03223">
    <property type="entry name" value="V-ATPase_C"/>
    <property type="match status" value="1"/>
</dbReference>
<dbReference type="GO" id="GO:0000221">
    <property type="term" value="C:vacuolar proton-transporting V-type ATPase, V1 domain"/>
    <property type="evidence" value="ECO:0007669"/>
    <property type="project" value="TreeGrafter"/>
</dbReference>
<dbReference type="SUPFAM" id="SSF118203">
    <property type="entry name" value="Vacuolar ATP synthase subunit C"/>
    <property type="match status" value="1"/>
</dbReference>
<keyword evidence="3 5" id="KW-0375">Hydrogen ion transport</keyword>
<protein>
    <recommendedName>
        <fullName evidence="5">V-type proton ATPase subunit C</fullName>
    </recommendedName>
</protein>
<evidence type="ECO:0000313" key="7">
    <source>
        <dbReference type="Proteomes" id="UP000655225"/>
    </source>
</evidence>
<dbReference type="InterPro" id="IPR004907">
    <property type="entry name" value="ATPase_V1-cplx_csu"/>
</dbReference>
<accession>A0A834Y9V6</accession>
<dbReference type="GO" id="GO:0046961">
    <property type="term" value="F:proton-transporting ATPase activity, rotational mechanism"/>
    <property type="evidence" value="ECO:0007669"/>
    <property type="project" value="InterPro"/>
</dbReference>
<reference evidence="6 7" key="1">
    <citation type="submission" date="2020-04" db="EMBL/GenBank/DDBJ databases">
        <title>Plant Genome Project.</title>
        <authorList>
            <person name="Zhang R.-G."/>
        </authorList>
    </citation>
    <scope>NUCLEOTIDE SEQUENCE [LARGE SCALE GENOMIC DNA]</scope>
    <source>
        <strain evidence="6">YNK0</strain>
        <tissue evidence="6">Leaf</tissue>
    </source>
</reference>
<dbReference type="EMBL" id="JABCRI010000400">
    <property type="protein sequence ID" value="KAF8369936.1"/>
    <property type="molecule type" value="Genomic_DNA"/>
</dbReference>
<comment type="similarity">
    <text evidence="1 5">Belongs to the V-ATPase C subunit family.</text>
</comment>
<proteinExistence type="inferred from homology"/>
<evidence type="ECO:0000313" key="6">
    <source>
        <dbReference type="EMBL" id="KAF8369936.1"/>
    </source>
</evidence>
<dbReference type="AlphaFoldDB" id="A0A834Y9V6"/>
<dbReference type="Proteomes" id="UP000655225">
    <property type="component" value="Unassembled WGS sequence"/>
</dbReference>
<keyword evidence="7" id="KW-1185">Reference proteome</keyword>
<keyword evidence="2 5" id="KW-0813">Transport</keyword>
<evidence type="ECO:0000256" key="5">
    <source>
        <dbReference type="RuleBase" id="RU364010"/>
    </source>
</evidence>
<dbReference type="PANTHER" id="PTHR10137">
    <property type="entry name" value="V-TYPE PROTON ATPASE SUBUNIT C"/>
    <property type="match status" value="1"/>
</dbReference>
<evidence type="ECO:0000256" key="2">
    <source>
        <dbReference type="ARBA" id="ARBA00022448"/>
    </source>
</evidence>
<comment type="caution">
    <text evidence="6">The sequence shown here is derived from an EMBL/GenBank/DDBJ whole genome shotgun (WGS) entry which is preliminary data.</text>
</comment>
<comment type="subunit">
    <text evidence="5">V-ATPase is a heteromultimeric enzyme composed of a peripheral catalytic V1 complex (components A to H) attached to an integral membrane V0 proton pore complex.</text>
</comment>
<comment type="function">
    <text evidence="5">Subunit of the V1 complex of vacuolar(H+)-ATPase (V-ATPase), a multisubunit enzyme composed of a peripheral complex (V1) that hydrolyzes ATP and a membrane integral complex (V0) that translocates protons. V-ATPase is responsible for acidifying and maintaining the pH of intracellular compartments and in some cell types, is targeted to the plasma membrane, where it is responsible for acidifying the extracellular environment. Subunit C is necessary for the assembly of the catalytic sector of the enzyme and is likely to have a specific function in its catalytic activity.</text>
</comment>
<dbReference type="PANTHER" id="PTHR10137:SF0">
    <property type="entry name" value="V-TYPE PROTON ATPASE SUBUNIT C"/>
    <property type="match status" value="1"/>
</dbReference>
<dbReference type="OrthoDB" id="6605928at2759"/>
<dbReference type="OMA" id="NIPDLRM"/>
<name>A0A834Y9V6_TETSI</name>
<dbReference type="InterPro" id="IPR036132">
    <property type="entry name" value="Vac_ATP_synth_c_sf"/>
</dbReference>
<evidence type="ECO:0000256" key="4">
    <source>
        <dbReference type="ARBA" id="ARBA00023065"/>
    </source>
</evidence>
<evidence type="ECO:0000256" key="1">
    <source>
        <dbReference type="ARBA" id="ARBA00006138"/>
    </source>
</evidence>